<dbReference type="EMBL" id="REGN01007930">
    <property type="protein sequence ID" value="RNA04894.1"/>
    <property type="molecule type" value="Genomic_DNA"/>
</dbReference>
<gene>
    <name evidence="1" type="ORF">BpHYR1_014093</name>
</gene>
<dbReference type="AlphaFoldDB" id="A0A3M7Q100"/>
<accession>A0A3M7Q100</accession>
<name>A0A3M7Q100_BRAPC</name>
<evidence type="ECO:0000313" key="2">
    <source>
        <dbReference type="Proteomes" id="UP000276133"/>
    </source>
</evidence>
<proteinExistence type="predicted"/>
<keyword evidence="2" id="KW-1185">Reference proteome</keyword>
<reference evidence="1 2" key="1">
    <citation type="journal article" date="2018" name="Sci. Rep.">
        <title>Genomic signatures of local adaptation to the degree of environmental predictability in rotifers.</title>
        <authorList>
            <person name="Franch-Gras L."/>
            <person name="Hahn C."/>
            <person name="Garcia-Roger E.M."/>
            <person name="Carmona M.J."/>
            <person name="Serra M."/>
            <person name="Gomez A."/>
        </authorList>
    </citation>
    <scope>NUCLEOTIDE SEQUENCE [LARGE SCALE GENOMIC DNA]</scope>
    <source>
        <strain evidence="1">HYR1</strain>
    </source>
</reference>
<dbReference type="Proteomes" id="UP000276133">
    <property type="component" value="Unassembled WGS sequence"/>
</dbReference>
<protein>
    <submittedName>
        <fullName evidence="1">Uncharacterized protein</fullName>
    </submittedName>
</protein>
<sequence length="161" mass="19372">MSDKIHSVDYNRLVFNSHQFNIFIFKKKIEKYKLQLIWHLPFLWLLLASTVRVKTPSKSVVTLIDLHDSHLHRIVPLSFFLWILYMKLLNKPRNILIPESYSILKEIILFKFFFFFRKNNFEIEIENAESYKERAVIRNCTNGPRNQSLFRRPLLCSVQPS</sequence>
<organism evidence="1 2">
    <name type="scientific">Brachionus plicatilis</name>
    <name type="common">Marine rotifer</name>
    <name type="synonym">Brachionus muelleri</name>
    <dbReference type="NCBI Taxonomy" id="10195"/>
    <lineage>
        <taxon>Eukaryota</taxon>
        <taxon>Metazoa</taxon>
        <taxon>Spiralia</taxon>
        <taxon>Gnathifera</taxon>
        <taxon>Rotifera</taxon>
        <taxon>Eurotatoria</taxon>
        <taxon>Monogononta</taxon>
        <taxon>Pseudotrocha</taxon>
        <taxon>Ploima</taxon>
        <taxon>Brachionidae</taxon>
        <taxon>Brachionus</taxon>
    </lineage>
</organism>
<evidence type="ECO:0000313" key="1">
    <source>
        <dbReference type="EMBL" id="RNA04894.1"/>
    </source>
</evidence>
<comment type="caution">
    <text evidence="1">The sequence shown here is derived from an EMBL/GenBank/DDBJ whole genome shotgun (WGS) entry which is preliminary data.</text>
</comment>